<organism evidence="1 2">
    <name type="scientific">Saccharopolyspora hirsuta</name>
    <dbReference type="NCBI Taxonomy" id="1837"/>
    <lineage>
        <taxon>Bacteria</taxon>
        <taxon>Bacillati</taxon>
        <taxon>Actinomycetota</taxon>
        <taxon>Actinomycetes</taxon>
        <taxon>Pseudonocardiales</taxon>
        <taxon>Pseudonocardiaceae</taxon>
        <taxon>Saccharopolyspora</taxon>
    </lineage>
</organism>
<comment type="caution">
    <text evidence="1">The sequence shown here is derived from an EMBL/GenBank/DDBJ whole genome shotgun (WGS) entry which is preliminary data.</text>
</comment>
<reference evidence="1 2" key="1">
    <citation type="submission" date="2019-09" db="EMBL/GenBank/DDBJ databases">
        <title>Draft genome sequence of the thermophilic Saccharopolyspora hirsuta VKM Ac-666T.</title>
        <authorList>
            <person name="Lobastova T.G."/>
            <person name="Fokina V."/>
            <person name="Bragin E.Y."/>
            <person name="Shtratnikova V.Y."/>
            <person name="Starodumova I.P."/>
            <person name="Tarlachkov S.V."/>
            <person name="Donova M.V."/>
        </authorList>
    </citation>
    <scope>NUCLEOTIDE SEQUENCE [LARGE SCALE GENOMIC DNA]</scope>
    <source>
        <strain evidence="1 2">VKM Ac-666</strain>
    </source>
</reference>
<name>A0A5M7C8A6_SACHI</name>
<evidence type="ECO:0000313" key="2">
    <source>
        <dbReference type="Proteomes" id="UP000323946"/>
    </source>
</evidence>
<dbReference type="AlphaFoldDB" id="A0A5M7C8A6"/>
<keyword evidence="2" id="KW-1185">Reference proteome</keyword>
<dbReference type="OrthoDB" id="3214269at2"/>
<gene>
    <name evidence="1" type="ORF">F1721_12875</name>
</gene>
<accession>A0A5M7C8A6</accession>
<dbReference type="EMBL" id="VWPH01000005">
    <property type="protein sequence ID" value="KAA5834555.1"/>
    <property type="molecule type" value="Genomic_DNA"/>
</dbReference>
<dbReference type="SMR" id="A0A5M7C8A6"/>
<evidence type="ECO:0000313" key="1">
    <source>
        <dbReference type="EMBL" id="KAA5834555.1"/>
    </source>
</evidence>
<proteinExistence type="predicted"/>
<dbReference type="RefSeq" id="WP_150066856.1">
    <property type="nucleotide sequence ID" value="NZ_JBEPDJ010000015.1"/>
</dbReference>
<protein>
    <submittedName>
        <fullName evidence="1">Uncharacterized protein</fullName>
    </submittedName>
</protein>
<sequence>MSQSFFDELEDYVVLATGADRATANRLIHTIVENLNEPVADYVRRRHRELQDCGYKNGKIWEFLRGELAARPLAPPRFSERQLRRIVYG</sequence>
<dbReference type="Proteomes" id="UP000323946">
    <property type="component" value="Unassembled WGS sequence"/>
</dbReference>